<accession>A0A9X2SZY3</accession>
<organism evidence="1 2">
    <name type="scientific">Aquiflexum gelatinilyticum</name>
    <dbReference type="NCBI Taxonomy" id="2961943"/>
    <lineage>
        <taxon>Bacteria</taxon>
        <taxon>Pseudomonadati</taxon>
        <taxon>Bacteroidota</taxon>
        <taxon>Cytophagia</taxon>
        <taxon>Cytophagales</taxon>
        <taxon>Cyclobacteriaceae</taxon>
        <taxon>Aquiflexum</taxon>
    </lineage>
</organism>
<gene>
    <name evidence="1" type="ORF">NU887_08370</name>
</gene>
<dbReference type="Pfam" id="PF05742">
    <property type="entry name" value="TANGO2"/>
    <property type="match status" value="1"/>
</dbReference>
<evidence type="ECO:0000313" key="2">
    <source>
        <dbReference type="Proteomes" id="UP001142175"/>
    </source>
</evidence>
<dbReference type="AlphaFoldDB" id="A0A9X2SZY3"/>
<dbReference type="Proteomes" id="UP001142175">
    <property type="component" value="Unassembled WGS sequence"/>
</dbReference>
<reference evidence="1" key="1">
    <citation type="submission" date="2022-08" db="EMBL/GenBank/DDBJ databases">
        <authorList>
            <person name="Zhang D."/>
        </authorList>
    </citation>
    <scope>NUCLEOTIDE SEQUENCE</scope>
    <source>
        <strain evidence="1">XJ19-11</strain>
    </source>
</reference>
<sequence length="261" mass="30112">MCLIAFNWNNHPDYKFILVANRDEFFERPTASIHLWEQGFYAGKDLKAGGTWLGLHPNGRFATLTNYRDLKNVKQNAKSRGDLVKNFLEGNSSPLEYLLAIEKEKDQYEGFNLLVGECDDLFYLSNKKEGIYRLENGLYGLSNALLETPWAKLVKAKEKLHAKIDHNEIDLDGLRDVLLSREIEPDRFLPATGATIEQERLLSSQFINVGNYYGTINTTVLLWKHSGEVEMKEVRYFQAENRIEENQVSFLMDLVREQKIG</sequence>
<dbReference type="PANTHER" id="PTHR17985">
    <property type="entry name" value="SER/THR-RICH PROTEIN T10 IN DGCR REGION"/>
    <property type="match status" value="1"/>
</dbReference>
<dbReference type="EMBL" id="JANSUY010000004">
    <property type="protein sequence ID" value="MCR9015048.1"/>
    <property type="molecule type" value="Genomic_DNA"/>
</dbReference>
<protein>
    <submittedName>
        <fullName evidence="1">NRDE family protein</fullName>
    </submittedName>
</protein>
<proteinExistence type="predicted"/>
<dbReference type="RefSeq" id="WP_258422910.1">
    <property type="nucleotide sequence ID" value="NZ_JANSUY010000004.1"/>
</dbReference>
<name>A0A9X2SZY3_9BACT</name>
<dbReference type="PANTHER" id="PTHR17985:SF8">
    <property type="entry name" value="TRANSPORT AND GOLGI ORGANIZATION PROTEIN 2 HOMOLOG"/>
    <property type="match status" value="1"/>
</dbReference>
<comment type="caution">
    <text evidence="1">The sequence shown here is derived from an EMBL/GenBank/DDBJ whole genome shotgun (WGS) entry which is preliminary data.</text>
</comment>
<keyword evidence="2" id="KW-1185">Reference proteome</keyword>
<dbReference type="InterPro" id="IPR008551">
    <property type="entry name" value="TANGO2"/>
</dbReference>
<evidence type="ECO:0000313" key="1">
    <source>
        <dbReference type="EMBL" id="MCR9015048.1"/>
    </source>
</evidence>